<dbReference type="InterPro" id="IPR019270">
    <property type="entry name" value="DUF2283"/>
</dbReference>
<evidence type="ECO:0000313" key="1">
    <source>
        <dbReference type="EMBL" id="SHE46781.1"/>
    </source>
</evidence>
<reference evidence="1" key="1">
    <citation type="submission" date="2016-11" db="EMBL/GenBank/DDBJ databases">
        <authorList>
            <person name="Varghese N."/>
            <person name="Submissions S."/>
        </authorList>
    </citation>
    <scope>NUCLEOTIDE SEQUENCE [LARGE SCALE GENOMIC DNA]</scope>
    <source>
        <strain evidence="1">DSM 16785</strain>
    </source>
</reference>
<dbReference type="EMBL" id="FQUI01000005">
    <property type="protein sequence ID" value="SHE46781.1"/>
    <property type="molecule type" value="Genomic_DNA"/>
</dbReference>
<accession>A0A1M4TQQ2</accession>
<dbReference type="Pfam" id="PF10049">
    <property type="entry name" value="DUF2283"/>
    <property type="match status" value="1"/>
</dbReference>
<evidence type="ECO:0008006" key="3">
    <source>
        <dbReference type="Google" id="ProtNLM"/>
    </source>
</evidence>
<dbReference type="OrthoDB" id="9896248at2"/>
<dbReference type="AlphaFoldDB" id="A0A1M4TQQ2"/>
<evidence type="ECO:0000313" key="2">
    <source>
        <dbReference type="Proteomes" id="UP000184334"/>
    </source>
</evidence>
<keyword evidence="2" id="KW-1185">Reference proteome</keyword>
<comment type="caution">
    <text evidence="1">The sequence shown here is derived from an EMBL/GenBank/DDBJ whole genome shotgun (WGS) entry which is preliminary data.</text>
</comment>
<proteinExistence type="predicted"/>
<dbReference type="Proteomes" id="UP000184334">
    <property type="component" value="Unassembled WGS sequence"/>
</dbReference>
<organism evidence="1 2">
    <name type="scientific">Marinitoga hydrogenitolerans (strain DSM 16785 / JCM 12826 / AT1271)</name>
    <dbReference type="NCBI Taxonomy" id="1122195"/>
    <lineage>
        <taxon>Bacteria</taxon>
        <taxon>Thermotogati</taxon>
        <taxon>Thermotogota</taxon>
        <taxon>Thermotogae</taxon>
        <taxon>Petrotogales</taxon>
        <taxon>Petrotogaceae</taxon>
        <taxon>Marinitoga</taxon>
    </lineage>
</organism>
<protein>
    <recommendedName>
        <fullName evidence="3">DUF2283 domain-containing protein</fullName>
    </recommendedName>
</protein>
<dbReference type="STRING" id="1122195.SAMN02745164_00477"/>
<name>A0A1M4TQQ2_MARH1</name>
<sequence>MKNKYGYSPKGDVVYIKLKDSKSKYGDMIDDNIILFFDDDTDEIVGIEILSFKKTLEKGNLERKLKNYNLNIFDDLKKIYSSTNIS</sequence>
<dbReference type="RefSeq" id="WP_072863072.1">
    <property type="nucleotide sequence ID" value="NZ_FQUI01000005.1"/>
</dbReference>
<gene>
    <name evidence="1" type="ORF">SAMN02745164_00477</name>
</gene>